<dbReference type="PANTHER" id="PTHR22840">
    <property type="entry name" value="WD REPEAT-CONTAINING PROTEIN 36"/>
    <property type="match status" value="1"/>
</dbReference>
<dbReference type="PANTHER" id="PTHR22840:SF12">
    <property type="entry name" value="WD REPEAT-CONTAINING PROTEIN 36"/>
    <property type="match status" value="1"/>
</dbReference>
<keyword evidence="2" id="KW-1185">Reference proteome</keyword>
<dbReference type="InterPro" id="IPR036322">
    <property type="entry name" value="WD40_repeat_dom_sf"/>
</dbReference>
<dbReference type="EMBL" id="CAAALY010074639">
    <property type="protein sequence ID" value="VEL25534.1"/>
    <property type="molecule type" value="Genomic_DNA"/>
</dbReference>
<accession>A0A3S5A1Y5</accession>
<dbReference type="GO" id="GO:0034388">
    <property type="term" value="C:Pwp2p-containing subcomplex of 90S preribosome"/>
    <property type="evidence" value="ECO:0007669"/>
    <property type="project" value="TreeGrafter"/>
</dbReference>
<name>A0A3S5A1Y5_9PLAT</name>
<comment type="caution">
    <text evidence="1">The sequence shown here is derived from an EMBL/GenBank/DDBJ whole genome shotgun (WGS) entry which is preliminary data.</text>
</comment>
<reference evidence="1" key="1">
    <citation type="submission" date="2018-11" db="EMBL/GenBank/DDBJ databases">
        <authorList>
            <consortium name="Pathogen Informatics"/>
        </authorList>
    </citation>
    <scope>NUCLEOTIDE SEQUENCE</scope>
</reference>
<dbReference type="GO" id="GO:0032040">
    <property type="term" value="C:small-subunit processome"/>
    <property type="evidence" value="ECO:0007669"/>
    <property type="project" value="TreeGrafter"/>
</dbReference>
<dbReference type="AlphaFoldDB" id="A0A3S5A1Y5"/>
<gene>
    <name evidence="1" type="ORF">PXEA_LOCUS18974</name>
</gene>
<sequence>MTLCGNFLVIGYSSGEIFKFNIQSGLEYGNFGDPKAHSGSVCSVSVNNVCRLLYSVGTNCLEKSGVTESSSHKSNPDFATKSTLIAGHFRVWDFDDDAHRLLASIELTKIPLFSRFHEDK</sequence>
<dbReference type="Gene3D" id="2.130.10.10">
    <property type="entry name" value="YVTN repeat-like/Quinoprotein amine dehydrogenase"/>
    <property type="match status" value="1"/>
</dbReference>
<dbReference type="GO" id="GO:0006364">
    <property type="term" value="P:rRNA processing"/>
    <property type="evidence" value="ECO:0007669"/>
    <property type="project" value="TreeGrafter"/>
</dbReference>
<organism evidence="1 2">
    <name type="scientific">Protopolystoma xenopodis</name>
    <dbReference type="NCBI Taxonomy" id="117903"/>
    <lineage>
        <taxon>Eukaryota</taxon>
        <taxon>Metazoa</taxon>
        <taxon>Spiralia</taxon>
        <taxon>Lophotrochozoa</taxon>
        <taxon>Platyhelminthes</taxon>
        <taxon>Monogenea</taxon>
        <taxon>Polyopisthocotylea</taxon>
        <taxon>Polystomatidea</taxon>
        <taxon>Polystomatidae</taxon>
        <taxon>Protopolystoma</taxon>
    </lineage>
</organism>
<evidence type="ECO:0000313" key="2">
    <source>
        <dbReference type="Proteomes" id="UP000784294"/>
    </source>
</evidence>
<proteinExistence type="predicted"/>
<protein>
    <submittedName>
        <fullName evidence="1">Uncharacterized protein</fullName>
    </submittedName>
</protein>
<dbReference type="InterPro" id="IPR015943">
    <property type="entry name" value="WD40/YVTN_repeat-like_dom_sf"/>
</dbReference>
<dbReference type="OrthoDB" id="10250769at2759"/>
<dbReference type="Proteomes" id="UP000784294">
    <property type="component" value="Unassembled WGS sequence"/>
</dbReference>
<evidence type="ECO:0000313" key="1">
    <source>
        <dbReference type="EMBL" id="VEL25534.1"/>
    </source>
</evidence>
<dbReference type="SUPFAM" id="SSF50978">
    <property type="entry name" value="WD40 repeat-like"/>
    <property type="match status" value="1"/>
</dbReference>